<dbReference type="AlphaFoldDB" id="A0A172WEU9"/>
<evidence type="ECO:0000256" key="5">
    <source>
        <dbReference type="ARBA" id="ARBA00023049"/>
    </source>
</evidence>
<dbReference type="STRING" id="1712654.A7C91_01090"/>
<dbReference type="InterPro" id="IPR028090">
    <property type="entry name" value="JAB_dom_prok"/>
</dbReference>
<keyword evidence="1 7" id="KW-0645">Protease</keyword>
<dbReference type="InterPro" id="IPR000555">
    <property type="entry name" value="JAMM/MPN+_dom"/>
</dbReference>
<feature type="domain" description="JAB1/MPN/MOV34 metalloenzyme" evidence="6">
    <location>
        <begin position="2"/>
        <end position="129"/>
    </location>
</feature>
<dbReference type="EMBL" id="CP015520">
    <property type="protein sequence ID" value="ANF21950.1"/>
    <property type="molecule type" value="Genomic_DNA"/>
</dbReference>
<dbReference type="InterPro" id="IPR051929">
    <property type="entry name" value="VirAsm_ModProt"/>
</dbReference>
<accession>A0A172WEU9</accession>
<organism evidence="7 8">
    <name type="scientific">Thermococcus piezophilus</name>
    <dbReference type="NCBI Taxonomy" id="1712654"/>
    <lineage>
        <taxon>Archaea</taxon>
        <taxon>Methanobacteriati</taxon>
        <taxon>Methanobacteriota</taxon>
        <taxon>Thermococci</taxon>
        <taxon>Thermococcales</taxon>
        <taxon>Thermococcaceae</taxon>
        <taxon>Thermococcus</taxon>
    </lineage>
</organism>
<dbReference type="SUPFAM" id="SSF102712">
    <property type="entry name" value="JAB1/MPN domain"/>
    <property type="match status" value="1"/>
</dbReference>
<keyword evidence="2" id="KW-0479">Metal-binding</keyword>
<dbReference type="GO" id="GO:0006508">
    <property type="term" value="P:proteolysis"/>
    <property type="evidence" value="ECO:0007669"/>
    <property type="project" value="UniProtKB-KW"/>
</dbReference>
<evidence type="ECO:0000256" key="4">
    <source>
        <dbReference type="ARBA" id="ARBA00022833"/>
    </source>
</evidence>
<proteinExistence type="predicted"/>
<keyword evidence="5 7" id="KW-0482">Metalloprotease</keyword>
<dbReference type="OrthoDB" id="10589at2157"/>
<dbReference type="PANTHER" id="PTHR34858:SF1">
    <property type="entry name" value="CYSO-CYSTEINE PEPTIDASE"/>
    <property type="match status" value="1"/>
</dbReference>
<keyword evidence="8" id="KW-1185">Reference proteome</keyword>
<reference evidence="8" key="1">
    <citation type="journal article" date="2016" name="Syst. Appl. Microbiol.">
        <title>Thermococcus piezophilus sp. nov., a novel hyperthermophilic and piezophilic archaeon with a broad pressure range for growth, isolated from a deepest hydrothermal vent at the Mid-Cayman Rise.</title>
        <authorList>
            <person name="Dalmasso C."/>
            <person name="Oger P."/>
            <person name="Selva G."/>
            <person name="Courtine D."/>
            <person name="L'Haridon S."/>
            <person name="Garlaschelli A."/>
            <person name="Roussel E."/>
            <person name="Miyazaki J."/>
            <person name="Reveillaud J."/>
            <person name="Jebbar M."/>
            <person name="Takai K."/>
            <person name="Maignien L."/>
            <person name="Alain K."/>
        </authorList>
    </citation>
    <scope>NUCLEOTIDE SEQUENCE [LARGE SCALE GENOMIC DNA]</scope>
    <source>
        <strain evidence="8">CDGS</strain>
    </source>
</reference>
<protein>
    <submittedName>
        <fullName evidence="7">Metalloprotease</fullName>
    </submittedName>
</protein>
<evidence type="ECO:0000313" key="8">
    <source>
        <dbReference type="Proteomes" id="UP000076969"/>
    </source>
</evidence>
<keyword evidence="3" id="KW-0378">Hydrolase</keyword>
<dbReference type="Proteomes" id="UP000076969">
    <property type="component" value="Chromosome"/>
</dbReference>
<dbReference type="PANTHER" id="PTHR34858">
    <property type="entry name" value="CYSO-CYSTEINE PEPTIDASE"/>
    <property type="match status" value="1"/>
</dbReference>
<sequence>MKLMIRQGNLKQIIETARKSEIEICGFLFGRKKEGEAIVEKIRFITNRLNSSTGFEMEPLEMVQTIDEAEERGLEVVGIFHSHLKCPPRPSGNDLPGMMLWPVVWLIVDDNGNYRAFVLEGEKVLEVPVEIVSSITDRWQRGSKKGEC</sequence>
<dbReference type="GeneID" id="28494746"/>
<dbReference type="GO" id="GO:0008235">
    <property type="term" value="F:metalloexopeptidase activity"/>
    <property type="evidence" value="ECO:0007669"/>
    <property type="project" value="TreeGrafter"/>
</dbReference>
<dbReference type="SMART" id="SM00232">
    <property type="entry name" value="JAB_MPN"/>
    <property type="match status" value="1"/>
</dbReference>
<evidence type="ECO:0000256" key="3">
    <source>
        <dbReference type="ARBA" id="ARBA00022801"/>
    </source>
</evidence>
<dbReference type="KEGG" id="tpie:A7C91_01090"/>
<evidence type="ECO:0000256" key="1">
    <source>
        <dbReference type="ARBA" id="ARBA00022670"/>
    </source>
</evidence>
<dbReference type="GO" id="GO:0008270">
    <property type="term" value="F:zinc ion binding"/>
    <property type="evidence" value="ECO:0007669"/>
    <property type="project" value="TreeGrafter"/>
</dbReference>
<dbReference type="Pfam" id="PF14464">
    <property type="entry name" value="Prok-JAB"/>
    <property type="match status" value="1"/>
</dbReference>
<dbReference type="Gene3D" id="3.40.140.10">
    <property type="entry name" value="Cytidine Deaminase, domain 2"/>
    <property type="match status" value="1"/>
</dbReference>
<dbReference type="CDD" id="cd08070">
    <property type="entry name" value="MPN_like"/>
    <property type="match status" value="1"/>
</dbReference>
<gene>
    <name evidence="7" type="ORF">A7C91_01090</name>
</gene>
<name>A0A172WEU9_9EURY</name>
<evidence type="ECO:0000256" key="2">
    <source>
        <dbReference type="ARBA" id="ARBA00022723"/>
    </source>
</evidence>
<dbReference type="RefSeq" id="WP_068664168.1">
    <property type="nucleotide sequence ID" value="NZ_CP015520.1"/>
</dbReference>
<evidence type="ECO:0000313" key="7">
    <source>
        <dbReference type="EMBL" id="ANF21950.1"/>
    </source>
</evidence>
<keyword evidence="4" id="KW-0862">Zinc</keyword>
<evidence type="ECO:0000259" key="6">
    <source>
        <dbReference type="SMART" id="SM00232"/>
    </source>
</evidence>